<dbReference type="Proteomes" id="UP001239994">
    <property type="component" value="Unassembled WGS sequence"/>
</dbReference>
<dbReference type="AlphaFoldDB" id="A0AAD9DW79"/>
<sequence>MHGTSFGPSCALLRPGACLSSTHSGQIVSEILTLGDCEWSRLCQGSTRFTPKPEGKASSPTTTDEFPPAVKLLAFSREPRSRDGESDDTVPADLSELTEAISFTAGLLFQWKYAQWLTYVIATGCPGDQVSAGSSAAALRAVPLTPPHWQCTALAAHSTGRTGDFRAGVVYHNFAYHIVSNWLPWLSTVSQWASAGLALFSPSRGHSESLAELTPAPGHCSQSLVFSSPHAPAG</sequence>
<organism evidence="1 2">
    <name type="scientific">Electrophorus voltai</name>
    <dbReference type="NCBI Taxonomy" id="2609070"/>
    <lineage>
        <taxon>Eukaryota</taxon>
        <taxon>Metazoa</taxon>
        <taxon>Chordata</taxon>
        <taxon>Craniata</taxon>
        <taxon>Vertebrata</taxon>
        <taxon>Euteleostomi</taxon>
        <taxon>Actinopterygii</taxon>
        <taxon>Neopterygii</taxon>
        <taxon>Teleostei</taxon>
        <taxon>Ostariophysi</taxon>
        <taxon>Gymnotiformes</taxon>
        <taxon>Gymnotoidei</taxon>
        <taxon>Gymnotidae</taxon>
        <taxon>Electrophorus</taxon>
    </lineage>
</organism>
<reference evidence="1" key="1">
    <citation type="submission" date="2023-03" db="EMBL/GenBank/DDBJ databases">
        <title>Electrophorus voltai genome.</title>
        <authorList>
            <person name="Bian C."/>
        </authorList>
    </citation>
    <scope>NUCLEOTIDE SEQUENCE</scope>
    <source>
        <strain evidence="1">CB-2022</strain>
        <tissue evidence="1">Muscle</tissue>
    </source>
</reference>
<protein>
    <submittedName>
        <fullName evidence="1">Uncharacterized protein</fullName>
    </submittedName>
</protein>
<evidence type="ECO:0000313" key="2">
    <source>
        <dbReference type="Proteomes" id="UP001239994"/>
    </source>
</evidence>
<evidence type="ECO:0000313" key="1">
    <source>
        <dbReference type="EMBL" id="KAK1797760.1"/>
    </source>
</evidence>
<accession>A0AAD9DW79</accession>
<gene>
    <name evidence="1" type="ORF">P4O66_008111</name>
</gene>
<keyword evidence="2" id="KW-1185">Reference proteome</keyword>
<comment type="caution">
    <text evidence="1">The sequence shown here is derived from an EMBL/GenBank/DDBJ whole genome shotgun (WGS) entry which is preliminary data.</text>
</comment>
<proteinExistence type="predicted"/>
<dbReference type="EMBL" id="JAROKS010000013">
    <property type="protein sequence ID" value="KAK1797760.1"/>
    <property type="molecule type" value="Genomic_DNA"/>
</dbReference>
<name>A0AAD9DW79_9TELE</name>